<dbReference type="CDD" id="cd00102">
    <property type="entry name" value="IPT"/>
    <property type="match status" value="1"/>
</dbReference>
<protein>
    <submittedName>
        <fullName evidence="2">IPT/TIG domain-containing protein</fullName>
    </submittedName>
</protein>
<sequence length="275" mass="26012">MNATVHATPSAPNLTLPWPLPPVLFADIPNAGPAAGGNTVTLTGLGLNAATQVLFGSSPATVVAGDVLGFSLVVVAPPGSGTVGVTVTTPNGTSNAVAYTYLVASPPPVPNPTAITPVSGPVAGGTAFIITGTGLAGASVTFGGTPATVLASTANVIAGLIPAHAAGNVPVVVTTAGGSASVPGGFTYLAPAPPVVTVPITPVVSIPAGGGVFTIVGTGLTGATVTFGATPATLTTDTDVLITGIIPAGTPGTTVNVTVTTPGGTAFAGTMTYTA</sequence>
<evidence type="ECO:0000259" key="1">
    <source>
        <dbReference type="SMART" id="SM00429"/>
    </source>
</evidence>
<dbReference type="Pfam" id="PF01833">
    <property type="entry name" value="TIG"/>
    <property type="match status" value="3"/>
</dbReference>
<gene>
    <name evidence="2" type="ORF">O1G21_40755</name>
</gene>
<organism evidence="2 3">
    <name type="scientific">Kitasatospora cathayae</name>
    <dbReference type="NCBI Taxonomy" id="3004092"/>
    <lineage>
        <taxon>Bacteria</taxon>
        <taxon>Bacillati</taxon>
        <taxon>Actinomycetota</taxon>
        <taxon>Actinomycetes</taxon>
        <taxon>Kitasatosporales</taxon>
        <taxon>Streptomycetaceae</taxon>
        <taxon>Kitasatospora</taxon>
    </lineage>
</organism>
<dbReference type="EMBL" id="CP115452">
    <property type="protein sequence ID" value="WBP92068.1"/>
    <property type="molecule type" value="Genomic_DNA"/>
</dbReference>
<dbReference type="RefSeq" id="WP_270151758.1">
    <property type="nucleotide sequence ID" value="NZ_CP115452.1"/>
</dbReference>
<dbReference type="Proteomes" id="UP001212821">
    <property type="component" value="Plasmid punmamed3"/>
</dbReference>
<accession>A0ABY7QH12</accession>
<feature type="domain" description="IPT/TIG" evidence="1">
    <location>
        <begin position="109"/>
        <end position="189"/>
    </location>
</feature>
<evidence type="ECO:0000313" key="2">
    <source>
        <dbReference type="EMBL" id="WBP92068.1"/>
    </source>
</evidence>
<geneLocation type="plasmid" evidence="2 3">
    <name>punmamed3</name>
</geneLocation>
<dbReference type="Gene3D" id="2.60.40.10">
    <property type="entry name" value="Immunoglobulins"/>
    <property type="match status" value="3"/>
</dbReference>
<evidence type="ECO:0000313" key="3">
    <source>
        <dbReference type="Proteomes" id="UP001212821"/>
    </source>
</evidence>
<keyword evidence="2" id="KW-0614">Plasmid</keyword>
<feature type="domain" description="IPT/TIG" evidence="1">
    <location>
        <begin position="21"/>
        <end position="102"/>
    </location>
</feature>
<dbReference type="InterPro" id="IPR014756">
    <property type="entry name" value="Ig_E-set"/>
</dbReference>
<dbReference type="SMART" id="SM00429">
    <property type="entry name" value="IPT"/>
    <property type="match status" value="2"/>
</dbReference>
<dbReference type="CDD" id="cd00603">
    <property type="entry name" value="IPT_PCSR"/>
    <property type="match status" value="1"/>
</dbReference>
<proteinExistence type="predicted"/>
<reference evidence="2 3" key="1">
    <citation type="submission" date="2022-12" db="EMBL/GenBank/DDBJ databases">
        <title>HUAS 3-15.</title>
        <authorList>
            <person name="Mo P."/>
        </authorList>
    </citation>
    <scope>NUCLEOTIDE SEQUENCE [LARGE SCALE GENOMIC DNA]</scope>
    <source>
        <strain evidence="2 3">HUAS 3-15</strain>
        <plasmid evidence="2 3">punmamed3</plasmid>
    </source>
</reference>
<dbReference type="SUPFAM" id="SSF81296">
    <property type="entry name" value="E set domains"/>
    <property type="match status" value="2"/>
</dbReference>
<dbReference type="InterPro" id="IPR013783">
    <property type="entry name" value="Ig-like_fold"/>
</dbReference>
<keyword evidence="3" id="KW-1185">Reference proteome</keyword>
<dbReference type="InterPro" id="IPR002909">
    <property type="entry name" value="IPT_dom"/>
</dbReference>
<name>A0ABY7QH12_9ACTN</name>